<sequence>MDDIVYNITQQWLTTLKSRIQYNNKPFLKKLESFGSGVFKYEDPVLLERALDLIPIQRFYDEADPENCLEDTIIKKLLYWFKNEFFTWVNSPPCEHCNVRFY</sequence>
<organism evidence="1">
    <name type="scientific">Rhizopus microsporus var. microsporus</name>
    <dbReference type="NCBI Taxonomy" id="86635"/>
    <lineage>
        <taxon>Eukaryota</taxon>
        <taxon>Fungi</taxon>
        <taxon>Fungi incertae sedis</taxon>
        <taxon>Mucoromycota</taxon>
        <taxon>Mucoromycotina</taxon>
        <taxon>Mucoromycetes</taxon>
        <taxon>Mucorales</taxon>
        <taxon>Mucorineae</taxon>
        <taxon>Rhizopodaceae</taxon>
        <taxon>Rhizopus</taxon>
    </lineage>
</organism>
<reference evidence="1" key="1">
    <citation type="journal article" date="2016" name="Proc. Natl. Acad. Sci. U.S.A.">
        <title>Lipid metabolic changes in an early divergent fungus govern the establishment of a mutualistic symbiosis with endobacteria.</title>
        <authorList>
            <person name="Lastovetsky O.A."/>
            <person name="Gaspar M.L."/>
            <person name="Mondo S.J."/>
            <person name="LaButti K.M."/>
            <person name="Sandor L."/>
            <person name="Grigoriev I.V."/>
            <person name="Henry S.A."/>
            <person name="Pawlowska T.E."/>
        </authorList>
    </citation>
    <scope>NUCLEOTIDE SEQUENCE [LARGE SCALE GENOMIC DNA]</scope>
    <source>
        <strain evidence="1">ATCC 52814</strain>
    </source>
</reference>
<dbReference type="OrthoDB" id="409136at2759"/>
<gene>
    <name evidence="1" type="ORF">BCV72DRAFT_15308</name>
</gene>
<name>A0A1X0RF41_RHIZD</name>
<dbReference type="AlphaFoldDB" id="A0A1X0RF41"/>
<dbReference type="InterPro" id="IPR038765">
    <property type="entry name" value="Papain-like_cys_pep_sf"/>
</dbReference>
<dbReference type="EMBL" id="KV921864">
    <property type="protein sequence ID" value="ORE10561.1"/>
    <property type="molecule type" value="Genomic_DNA"/>
</dbReference>
<accession>A0A1X0RF41</accession>
<dbReference type="Proteomes" id="UP000242414">
    <property type="component" value="Unassembled WGS sequence"/>
</dbReference>
<dbReference type="VEuPathDB" id="FungiDB:BCV72DRAFT_15308"/>
<proteinExistence type="predicted"/>
<dbReference type="Gene3D" id="3.10.620.30">
    <property type="match status" value="1"/>
</dbReference>
<evidence type="ECO:0000313" key="1">
    <source>
        <dbReference type="EMBL" id="ORE10561.1"/>
    </source>
</evidence>
<protein>
    <submittedName>
        <fullName evidence="1">Uncharacterized protein</fullName>
    </submittedName>
</protein>
<dbReference type="SUPFAM" id="SSF54001">
    <property type="entry name" value="Cysteine proteinases"/>
    <property type="match status" value="1"/>
</dbReference>